<evidence type="ECO:0008006" key="7">
    <source>
        <dbReference type="Google" id="ProtNLM"/>
    </source>
</evidence>
<dbReference type="NCBIfam" id="NF005963">
    <property type="entry name" value="PRK08051.1"/>
    <property type="match status" value="1"/>
</dbReference>
<evidence type="ECO:0000256" key="1">
    <source>
        <dbReference type="ARBA" id="ARBA00022630"/>
    </source>
</evidence>
<reference evidence="6" key="1">
    <citation type="journal article" date="2014" name="Front. Microbiol.">
        <title>High frequency of phylogenetically diverse reductive dehalogenase-homologous genes in deep subseafloor sedimentary metagenomes.</title>
        <authorList>
            <person name="Kawai M."/>
            <person name="Futagami T."/>
            <person name="Toyoda A."/>
            <person name="Takaki Y."/>
            <person name="Nishi S."/>
            <person name="Hori S."/>
            <person name="Arai W."/>
            <person name="Tsubouchi T."/>
            <person name="Morono Y."/>
            <person name="Uchiyama I."/>
            <person name="Ito T."/>
            <person name="Fujiyama A."/>
            <person name="Inagaki F."/>
            <person name="Takami H."/>
        </authorList>
    </citation>
    <scope>NUCLEOTIDE SEQUENCE</scope>
    <source>
        <strain evidence="6">Expedition CK06-06</strain>
    </source>
</reference>
<dbReference type="InterPro" id="IPR013328">
    <property type="entry name" value="6PGD_dom2"/>
</dbReference>
<evidence type="ECO:0000313" key="6">
    <source>
        <dbReference type="EMBL" id="GAH36214.1"/>
    </source>
</evidence>
<dbReference type="EMBL" id="BARU01005427">
    <property type="protein sequence ID" value="GAH36214.1"/>
    <property type="molecule type" value="Genomic_DNA"/>
</dbReference>
<dbReference type="SUPFAM" id="SSF63380">
    <property type="entry name" value="Riboflavin synthase domain-like"/>
    <property type="match status" value="1"/>
</dbReference>
<dbReference type="PANTHER" id="PTHR43644:SF1">
    <property type="entry name" value="NAD(P)H-FLAVIN REDUCTASE"/>
    <property type="match status" value="1"/>
</dbReference>
<comment type="caution">
    <text evidence="6">The sequence shown here is derived from an EMBL/GenBank/DDBJ whole genome shotgun (WGS) entry which is preliminary data.</text>
</comment>
<dbReference type="InterPro" id="IPR017938">
    <property type="entry name" value="Riboflavin_synthase-like_b-brl"/>
</dbReference>
<dbReference type="Gene3D" id="3.40.50.80">
    <property type="entry name" value="Nucleotide-binding domain of ferredoxin-NADP reductase (FNR) module"/>
    <property type="match status" value="1"/>
</dbReference>
<dbReference type="Gene3D" id="2.40.30.10">
    <property type="entry name" value="Translation factors"/>
    <property type="match status" value="1"/>
</dbReference>
<keyword evidence="1" id="KW-0285">Flavoprotein</keyword>
<proteinExistence type="predicted"/>
<keyword evidence="2" id="KW-0274">FAD</keyword>
<feature type="region of interest" description="Disordered" evidence="3">
    <location>
        <begin position="266"/>
        <end position="287"/>
    </location>
</feature>
<dbReference type="GO" id="GO:0016616">
    <property type="term" value="F:oxidoreductase activity, acting on the CH-OH group of donors, NAD or NADP as acceptor"/>
    <property type="evidence" value="ECO:0007669"/>
    <property type="project" value="InterPro"/>
</dbReference>
<protein>
    <recommendedName>
        <fullName evidence="7">FAD-binding FR-type domain-containing protein</fullName>
    </recommendedName>
</protein>
<dbReference type="InterPro" id="IPR006108">
    <property type="entry name" value="3HC_DH_C"/>
</dbReference>
<gene>
    <name evidence="6" type="ORF">S03H2_10566</name>
</gene>
<dbReference type="Pfam" id="PF00175">
    <property type="entry name" value="NAD_binding_1"/>
    <property type="match status" value="1"/>
</dbReference>
<dbReference type="AlphaFoldDB" id="X1G3R5"/>
<feature type="domain" description="Oxidoreductase FAD/NAD(P)-binding" evidence="4">
    <location>
        <begin position="71"/>
        <end position="167"/>
    </location>
</feature>
<evidence type="ECO:0000256" key="2">
    <source>
        <dbReference type="ARBA" id="ARBA00022827"/>
    </source>
</evidence>
<dbReference type="InterPro" id="IPR008927">
    <property type="entry name" value="6-PGluconate_DH-like_C_sf"/>
</dbReference>
<name>X1G3R5_9ZZZZ</name>
<dbReference type="InterPro" id="IPR001433">
    <property type="entry name" value="OxRdtase_FAD/NAD-bd"/>
</dbReference>
<feature type="domain" description="3-hydroxyacyl-CoA dehydrogenase C-terminal" evidence="5">
    <location>
        <begin position="185"/>
        <end position="249"/>
    </location>
</feature>
<dbReference type="InterPro" id="IPR039261">
    <property type="entry name" value="FNR_nucleotide-bd"/>
</dbReference>
<dbReference type="Gene3D" id="1.10.1040.10">
    <property type="entry name" value="N-(1-d-carboxylethyl)-l-norvaline Dehydrogenase, domain 2"/>
    <property type="match status" value="1"/>
</dbReference>
<dbReference type="SUPFAM" id="SSF48179">
    <property type="entry name" value="6-phosphogluconate dehydrogenase C-terminal domain-like"/>
    <property type="match status" value="1"/>
</dbReference>
<dbReference type="Pfam" id="PF00725">
    <property type="entry name" value="3HCDH"/>
    <property type="match status" value="1"/>
</dbReference>
<organism evidence="6">
    <name type="scientific">marine sediment metagenome</name>
    <dbReference type="NCBI Taxonomy" id="412755"/>
    <lineage>
        <taxon>unclassified sequences</taxon>
        <taxon>metagenomes</taxon>
        <taxon>ecological metagenomes</taxon>
    </lineage>
</organism>
<sequence length="287" mass="32152">MVVMDERDKRPFSMASTPDEKGFIELHIGASEINLYAKAVMDRILKDHQIVVDIPHGEAWLRDDEERPMILIAGGTGFSYARSILLTALARNPNRDITIYWGGREEQHLYDLCELEALSLKHPGLQVVPVVEQPEAGWRGRTGTVLTAVLQDHGTLAEHDIYIAAVEDLLAEVSQPKRDFSEEEIIARMMIPMVNEVVRCLEEGIIATPAEADMALVYGLGFPPFHGGAFRWLDTLGSAKYLDMAQQYQHLGPLYEVPEGLRNKARHNEPYYPPVEPARPVGDLKTA</sequence>
<dbReference type="PRINTS" id="PR00410">
    <property type="entry name" value="PHEHYDRXLASE"/>
</dbReference>
<accession>X1G3R5</accession>
<dbReference type="GO" id="GO:0006631">
    <property type="term" value="P:fatty acid metabolic process"/>
    <property type="evidence" value="ECO:0007669"/>
    <property type="project" value="InterPro"/>
</dbReference>
<evidence type="ECO:0000256" key="3">
    <source>
        <dbReference type="SAM" id="MobiDB-lite"/>
    </source>
</evidence>
<evidence type="ECO:0000259" key="5">
    <source>
        <dbReference type="Pfam" id="PF00725"/>
    </source>
</evidence>
<dbReference type="PANTHER" id="PTHR43644">
    <property type="entry name" value="NA(+)-TRANSLOCATING NADH-QUINONE REDUCTASE SUBUNIT"/>
    <property type="match status" value="1"/>
</dbReference>
<evidence type="ECO:0000259" key="4">
    <source>
        <dbReference type="Pfam" id="PF00175"/>
    </source>
</evidence>
<dbReference type="SUPFAM" id="SSF52343">
    <property type="entry name" value="Ferredoxin reductase-like, C-terminal NADP-linked domain"/>
    <property type="match status" value="1"/>
</dbReference>